<dbReference type="Proteomes" id="UP001164286">
    <property type="component" value="Unassembled WGS sequence"/>
</dbReference>
<dbReference type="GO" id="GO:0016491">
    <property type="term" value="F:oxidoreductase activity"/>
    <property type="evidence" value="ECO:0007669"/>
    <property type="project" value="UniProtKB-KW"/>
</dbReference>
<dbReference type="PANTHER" id="PTHR43618">
    <property type="entry name" value="7-ALPHA-HYDROXYSTEROID DEHYDROGENASE"/>
    <property type="match status" value="1"/>
</dbReference>
<keyword evidence="3" id="KW-0560">Oxidoreductase</keyword>
<dbReference type="Pfam" id="PF00106">
    <property type="entry name" value="adh_short"/>
    <property type="match status" value="1"/>
</dbReference>
<dbReference type="SUPFAM" id="SSF51735">
    <property type="entry name" value="NAD(P)-binding Rossmann-fold domains"/>
    <property type="match status" value="1"/>
</dbReference>
<accession>A0AA38LRS8</accession>
<dbReference type="PANTHER" id="PTHR43618:SF17">
    <property type="entry name" value="RHAMNOLIPIDS BIOSYNTHESIS 3-OXOACYL-[ACYL-CARRIER-PROTEIN] REDUCTASE"/>
    <property type="match status" value="1"/>
</dbReference>
<keyword evidence="2" id="KW-0521">NADP</keyword>
<protein>
    <recommendedName>
        <fullName evidence="7">Beta-ketoacyl reductase</fullName>
    </recommendedName>
</protein>
<comment type="caution">
    <text evidence="5">The sequence shown here is derived from an EMBL/GenBank/DDBJ whole genome shotgun (WGS) entry which is preliminary data.</text>
</comment>
<dbReference type="Gene3D" id="3.40.50.720">
    <property type="entry name" value="NAD(P)-binding Rossmann-like Domain"/>
    <property type="match status" value="1"/>
</dbReference>
<gene>
    <name evidence="5" type="ORF">MKK02DRAFT_21094</name>
</gene>
<keyword evidence="6" id="KW-1185">Reference proteome</keyword>
<sequence length="263" mass="27347">MQVQNLFDVKGKVVLVTGGGRGVGEMIAAGYVANGAKVYISSRDAKACEATAAGLTKSGPGECIAIPGDLAKFDECVKLVKEIEKREKVLHVLVNNSGATWGEPLANYPDQAWSKLLTLNVQRVFTLTQKLLPLLQAGAKQDGVGRIINIGSINGEAVPGLETYAYSASKAALHQLSKHLASQLGPSITVNTLALGPFRSKMMAATLQSHEADIAGALPMQTIGSPEDVAAACLWLSGKGGKWVTGTVVPIDGGSLVASKGKL</sequence>
<dbReference type="InterPro" id="IPR052178">
    <property type="entry name" value="Sec_Metab_Biosynth_SDR"/>
</dbReference>
<dbReference type="RefSeq" id="XP_052941606.1">
    <property type="nucleotide sequence ID" value="XM_053086362.1"/>
</dbReference>
<dbReference type="PRINTS" id="PR00080">
    <property type="entry name" value="SDRFAMILY"/>
</dbReference>
<organism evidence="5 6">
    <name type="scientific">Dioszegia hungarica</name>
    <dbReference type="NCBI Taxonomy" id="4972"/>
    <lineage>
        <taxon>Eukaryota</taxon>
        <taxon>Fungi</taxon>
        <taxon>Dikarya</taxon>
        <taxon>Basidiomycota</taxon>
        <taxon>Agaricomycotina</taxon>
        <taxon>Tremellomycetes</taxon>
        <taxon>Tremellales</taxon>
        <taxon>Bulleribasidiaceae</taxon>
        <taxon>Dioszegia</taxon>
    </lineage>
</organism>
<comment type="similarity">
    <text evidence="1 4">Belongs to the short-chain dehydrogenases/reductases (SDR) family.</text>
</comment>
<evidence type="ECO:0000313" key="6">
    <source>
        <dbReference type="Proteomes" id="UP001164286"/>
    </source>
</evidence>
<proteinExistence type="inferred from homology"/>
<dbReference type="InterPro" id="IPR020904">
    <property type="entry name" value="Sc_DH/Rdtase_CS"/>
</dbReference>
<dbReference type="AlphaFoldDB" id="A0AA38LRS8"/>
<dbReference type="InterPro" id="IPR036291">
    <property type="entry name" value="NAD(P)-bd_dom_sf"/>
</dbReference>
<evidence type="ECO:0000313" key="5">
    <source>
        <dbReference type="EMBL" id="KAI9631829.1"/>
    </source>
</evidence>
<dbReference type="PROSITE" id="PS00061">
    <property type="entry name" value="ADH_SHORT"/>
    <property type="match status" value="1"/>
</dbReference>
<dbReference type="GeneID" id="77725563"/>
<evidence type="ECO:0000256" key="1">
    <source>
        <dbReference type="ARBA" id="ARBA00006484"/>
    </source>
</evidence>
<reference evidence="5" key="1">
    <citation type="journal article" date="2022" name="G3 (Bethesda)">
        <title>High quality genome of the basidiomycete yeast Dioszegia hungarica PDD-24b-2 isolated from cloud water.</title>
        <authorList>
            <person name="Jarrige D."/>
            <person name="Haridas S."/>
            <person name="Bleykasten-Grosshans C."/>
            <person name="Joly M."/>
            <person name="Nadalig T."/>
            <person name="Sancelme M."/>
            <person name="Vuilleumier S."/>
            <person name="Grigoriev I.V."/>
            <person name="Amato P."/>
            <person name="Bringel F."/>
        </authorList>
    </citation>
    <scope>NUCLEOTIDE SEQUENCE</scope>
    <source>
        <strain evidence="5">PDD-24b-2</strain>
    </source>
</reference>
<evidence type="ECO:0000256" key="2">
    <source>
        <dbReference type="ARBA" id="ARBA00022857"/>
    </source>
</evidence>
<dbReference type="EMBL" id="JAKWFO010000016">
    <property type="protein sequence ID" value="KAI9631829.1"/>
    <property type="molecule type" value="Genomic_DNA"/>
</dbReference>
<evidence type="ECO:0000256" key="3">
    <source>
        <dbReference type="ARBA" id="ARBA00023002"/>
    </source>
</evidence>
<evidence type="ECO:0008006" key="7">
    <source>
        <dbReference type="Google" id="ProtNLM"/>
    </source>
</evidence>
<dbReference type="InterPro" id="IPR002347">
    <property type="entry name" value="SDR_fam"/>
</dbReference>
<name>A0AA38LRS8_9TREE</name>
<dbReference type="FunFam" id="3.40.50.720:FF:000084">
    <property type="entry name" value="Short-chain dehydrogenase reductase"/>
    <property type="match status" value="1"/>
</dbReference>
<evidence type="ECO:0000256" key="4">
    <source>
        <dbReference type="RuleBase" id="RU000363"/>
    </source>
</evidence>
<dbReference type="PRINTS" id="PR00081">
    <property type="entry name" value="GDHRDH"/>
</dbReference>